<protein>
    <submittedName>
        <fullName evidence="4">Uncharacterized protein LOC107457642</fullName>
    </submittedName>
</protein>
<dbReference type="InterPro" id="IPR005162">
    <property type="entry name" value="Retrotrans_gag_dom"/>
</dbReference>
<dbReference type="AlphaFoldDB" id="A0A6P4BJ45"/>
<dbReference type="Pfam" id="PF03732">
    <property type="entry name" value="Retrotrans_gag"/>
    <property type="match status" value="1"/>
</dbReference>
<evidence type="ECO:0000259" key="2">
    <source>
        <dbReference type="Pfam" id="PF03732"/>
    </source>
</evidence>
<feature type="domain" description="Retrotransposon gag" evidence="2">
    <location>
        <begin position="128"/>
        <end position="219"/>
    </location>
</feature>
<feature type="region of interest" description="Disordered" evidence="1">
    <location>
        <begin position="1"/>
        <end position="76"/>
    </location>
</feature>
<feature type="compositionally biased region" description="Basic and acidic residues" evidence="1">
    <location>
        <begin position="15"/>
        <end position="31"/>
    </location>
</feature>
<organism evidence="3 4">
    <name type="scientific">Arachis duranensis</name>
    <name type="common">Wild peanut</name>
    <dbReference type="NCBI Taxonomy" id="130453"/>
    <lineage>
        <taxon>Eukaryota</taxon>
        <taxon>Viridiplantae</taxon>
        <taxon>Streptophyta</taxon>
        <taxon>Embryophyta</taxon>
        <taxon>Tracheophyta</taxon>
        <taxon>Spermatophyta</taxon>
        <taxon>Magnoliopsida</taxon>
        <taxon>eudicotyledons</taxon>
        <taxon>Gunneridae</taxon>
        <taxon>Pentapetalae</taxon>
        <taxon>rosids</taxon>
        <taxon>fabids</taxon>
        <taxon>Fabales</taxon>
        <taxon>Fabaceae</taxon>
        <taxon>Papilionoideae</taxon>
        <taxon>50 kb inversion clade</taxon>
        <taxon>dalbergioids sensu lato</taxon>
        <taxon>Dalbergieae</taxon>
        <taxon>Pterocarpus clade</taxon>
        <taxon>Arachis</taxon>
    </lineage>
</organism>
<feature type="region of interest" description="Disordered" evidence="1">
    <location>
        <begin position="248"/>
        <end position="291"/>
    </location>
</feature>
<reference evidence="4" key="2">
    <citation type="submission" date="2025-08" db="UniProtKB">
        <authorList>
            <consortium name="RefSeq"/>
        </authorList>
    </citation>
    <scope>IDENTIFICATION</scope>
    <source>
        <tissue evidence="4">Whole plant</tissue>
    </source>
</reference>
<feature type="compositionally biased region" description="Basic and acidic residues" evidence="1">
    <location>
        <begin position="37"/>
        <end position="53"/>
    </location>
</feature>
<evidence type="ECO:0000313" key="3">
    <source>
        <dbReference type="Proteomes" id="UP000515211"/>
    </source>
</evidence>
<gene>
    <name evidence="4" type="primary">LOC107457642</name>
</gene>
<dbReference type="PANTHER" id="PTHR33223:SF10">
    <property type="entry name" value="AMINOTRANSFERASE-LIKE PLANT MOBILE DOMAIN-CONTAINING PROTEIN"/>
    <property type="match status" value="1"/>
</dbReference>
<keyword evidence="3" id="KW-1185">Reference proteome</keyword>
<evidence type="ECO:0000313" key="4">
    <source>
        <dbReference type="RefSeq" id="XP_015931299.1"/>
    </source>
</evidence>
<proteinExistence type="predicted"/>
<dbReference type="GeneID" id="107457642"/>
<feature type="compositionally biased region" description="Basic and acidic residues" evidence="1">
    <location>
        <begin position="248"/>
        <end position="274"/>
    </location>
</feature>
<sequence length="291" mass="33788">MANQIVELANARLENNNDRRDQHEDEEHQSDATHVSETARNKEGRQPRNKETRGPQNEEAWPENENTEPDNSVRPFTTDVMNFELPRRFTLPLTLTPYDGLGDPKKYLKKFRSIMIVNGVSNSILSRYFPFYLDGPALDWFCFSLADSISRFQQLAKLFEDHFARSAIYLHDSDYLNTIKQSQNESLKDYITRFTKITMSIPDLHPEVHLHAIKSGLRPGKFQEAIGVAKPKTIAEFCEKAKGQMDMDIEELRQAQKAEKPQHKGEERTRDSKKSFKPTPRYDSYTQFNTK</sequence>
<name>A0A6P4BJ45_ARADU</name>
<reference evidence="3" key="1">
    <citation type="journal article" date="2016" name="Nat. Genet.">
        <title>The genome sequences of Arachis duranensis and Arachis ipaensis, the diploid ancestors of cultivated peanut.</title>
        <authorList>
            <person name="Bertioli D.J."/>
            <person name="Cannon S.B."/>
            <person name="Froenicke L."/>
            <person name="Huang G."/>
            <person name="Farmer A.D."/>
            <person name="Cannon E.K."/>
            <person name="Liu X."/>
            <person name="Gao D."/>
            <person name="Clevenger J."/>
            <person name="Dash S."/>
            <person name="Ren L."/>
            <person name="Moretzsohn M.C."/>
            <person name="Shirasawa K."/>
            <person name="Huang W."/>
            <person name="Vidigal B."/>
            <person name="Abernathy B."/>
            <person name="Chu Y."/>
            <person name="Niederhuth C.E."/>
            <person name="Umale P."/>
            <person name="Araujo A.C."/>
            <person name="Kozik A."/>
            <person name="Kim K.D."/>
            <person name="Burow M.D."/>
            <person name="Varshney R.K."/>
            <person name="Wang X."/>
            <person name="Zhang X."/>
            <person name="Barkley N."/>
            <person name="Guimaraes P.M."/>
            <person name="Isobe S."/>
            <person name="Guo B."/>
            <person name="Liao B."/>
            <person name="Stalker H.T."/>
            <person name="Schmitz R.J."/>
            <person name="Scheffler B.E."/>
            <person name="Leal-Bertioli S.C."/>
            <person name="Xun X."/>
            <person name="Jackson S.A."/>
            <person name="Michelmore R."/>
            <person name="Ozias-Akins P."/>
        </authorList>
    </citation>
    <scope>NUCLEOTIDE SEQUENCE [LARGE SCALE GENOMIC DNA]</scope>
    <source>
        <strain evidence="3">cv. V14167</strain>
    </source>
</reference>
<dbReference type="Proteomes" id="UP000515211">
    <property type="component" value="Chromosome 7"/>
</dbReference>
<accession>A0A6P4BJ45</accession>
<dbReference type="KEGG" id="adu:107457642"/>
<dbReference type="RefSeq" id="XP_015931299.1">
    <property type="nucleotide sequence ID" value="XM_016075813.1"/>
</dbReference>
<evidence type="ECO:0000256" key="1">
    <source>
        <dbReference type="SAM" id="MobiDB-lite"/>
    </source>
</evidence>
<dbReference type="PANTHER" id="PTHR33223">
    <property type="entry name" value="CCHC-TYPE DOMAIN-CONTAINING PROTEIN"/>
    <property type="match status" value="1"/>
</dbReference>